<dbReference type="InterPro" id="IPR027463">
    <property type="entry name" value="AcrB_DN_DC_subdom"/>
</dbReference>
<evidence type="ECO:0000313" key="2">
    <source>
        <dbReference type="EMBL" id="OLA38267.1"/>
    </source>
</evidence>
<keyword evidence="1" id="KW-0812">Transmembrane</keyword>
<dbReference type="PANTHER" id="PTHR32063:SF18">
    <property type="entry name" value="CATION EFFLUX SYSTEM PROTEIN"/>
    <property type="match status" value="1"/>
</dbReference>
<protein>
    <submittedName>
        <fullName evidence="2">Multidrug transporter AcrB</fullName>
    </submittedName>
</protein>
<dbReference type="Gene3D" id="3.30.70.1320">
    <property type="entry name" value="Multidrug efflux transporter AcrB pore domain like"/>
    <property type="match status" value="1"/>
</dbReference>
<dbReference type="PANTHER" id="PTHR32063">
    <property type="match status" value="1"/>
</dbReference>
<dbReference type="RefSeq" id="WP_303679587.1">
    <property type="nucleotide sequence ID" value="NZ_DBEZXK010000014.1"/>
</dbReference>
<feature type="transmembrane region" description="Helical" evidence="1">
    <location>
        <begin position="368"/>
        <end position="389"/>
    </location>
</feature>
<sequence length="1015" mass="111864">MSNNEKHHANWAEWAINHRQLVYFFAVLVLIMGMFSFKSLGRSEDPSFAVKQMVISAAWPGASAKDVEMHLTNTLEKQIQSLPQVKKITSYSRPGVCVITVALKDEVAGNTVRQRWLELRNIVNDGKKDLPSGTVGPFYNDRFDDVYGNIYAITGDGFTYEDMRKYAEKIKLDFFSVPDVKKVELVGVQPEKIFVHMQTAKLSQLGLDINSIANTIKAQTSVNASGMIEADTANSYLRITGSPDSVENIAAIPINANGRVFRLGDIATITRGYADPPETMMYYNGKPAVGIALSMEDGGDNIKLGENLAKEIARIQKELPLGLELNQVANQPEVVKKSISEFSESLYEAIIIVLVVSLMTLGRRSGYVISCCIPLILLGSFCAMFALGIDLHKVSLGALVVSLGMLVDDAIVVVELMEVKMSEGMPRKEAASYAFKTCAWPLLTGTTITCLGFMPIAFSKASASEFAYSLFPVMTVTLMLSWLVSATLAPVLGYEWIRPTVIKQESYDNSFYRAFRKLLHWALGHRITVIGITLAMLGLSMFMLRFVSQEFFPASVRPELLVELNMPEGTSIKTTDAAARKLTNLIKDDKELDHVSTYVGESAPRFVLVIDPVQPRDNYAQLVVVAKSVEDRKKLEKRISELAAKHLPEAIVYSRSIPLGPPAPYPVMIRVSGNNDAQVKEYAQKVRKVMAANPYVNMTRLDWLEQTNAVKLKVDNDKLLQMGLTRQTVANALQAQVSGYTVATYLEGDQQIGIVFRLQPDQRADISQLETISIPTSKGAVPLSQIAHLDYTSEDNIIWRRNLRPTITVNGGIVDGVTGNDVTKQVYKELEPLHKELPAGMSIEVGGSLEDSNDTLNYLMKPIPLMLLLIVVLIMLQMQDIRKLLVIMLTAPMGIIGVIFGLLLFNSALGFMAELGILALTGTIIRNSMVLVDQIQQHLDTGMEPAKAITESAIVRFRPIMLAAFTTVLGLIPMFASQFWNAMAVAIACGLTGATLLTLVVLPVLYAIVFKVKAE</sequence>
<name>A0A1Q6R7C1_9FIRM</name>
<proteinExistence type="predicted"/>
<feature type="transmembrane region" description="Helical" evidence="1">
    <location>
        <begin position="438"/>
        <end position="458"/>
    </location>
</feature>
<reference evidence="2 3" key="1">
    <citation type="journal article" date="2016" name="Nat. Biotechnol.">
        <title>Measurement of bacterial replication rates in microbial communities.</title>
        <authorList>
            <person name="Brown C.T."/>
            <person name="Olm M.R."/>
            <person name="Thomas B.C."/>
            <person name="Banfield J.F."/>
        </authorList>
    </citation>
    <scope>NUCLEOTIDE SEQUENCE [LARGE SCALE GENOMIC DNA]</scope>
    <source>
        <strain evidence="2">46_33</strain>
    </source>
</reference>
<feature type="transmembrane region" description="Helical" evidence="1">
    <location>
        <begin position="953"/>
        <end position="976"/>
    </location>
</feature>
<dbReference type="Pfam" id="PF00873">
    <property type="entry name" value="ACR_tran"/>
    <property type="match status" value="1"/>
</dbReference>
<feature type="transmembrane region" description="Helical" evidence="1">
    <location>
        <begin position="21"/>
        <end position="37"/>
    </location>
</feature>
<dbReference type="InterPro" id="IPR001036">
    <property type="entry name" value="Acrflvin-R"/>
</dbReference>
<dbReference type="Gene3D" id="3.30.2090.10">
    <property type="entry name" value="Multidrug efflux transporter AcrB TolC docking domain, DN and DC subdomains"/>
    <property type="match status" value="2"/>
</dbReference>
<dbReference type="Gene3D" id="3.30.70.1440">
    <property type="entry name" value="Multidrug efflux transporter AcrB pore domain"/>
    <property type="match status" value="1"/>
</dbReference>
<gene>
    <name evidence="2" type="ORF">BHW43_04015</name>
</gene>
<dbReference type="Gene3D" id="3.30.70.1430">
    <property type="entry name" value="Multidrug efflux transporter AcrB pore domain"/>
    <property type="match status" value="2"/>
</dbReference>
<feature type="transmembrane region" description="Helical" evidence="1">
    <location>
        <begin position="345"/>
        <end position="361"/>
    </location>
</feature>
<evidence type="ECO:0000313" key="3">
    <source>
        <dbReference type="Proteomes" id="UP000186777"/>
    </source>
</evidence>
<keyword evidence="1" id="KW-1133">Transmembrane helix</keyword>
<dbReference type="SUPFAM" id="SSF82714">
    <property type="entry name" value="Multidrug efflux transporter AcrB TolC docking domain, DN and DC subdomains"/>
    <property type="match status" value="2"/>
</dbReference>
<feature type="transmembrane region" description="Helical" evidence="1">
    <location>
        <begin position="470"/>
        <end position="497"/>
    </location>
</feature>
<dbReference type="EMBL" id="MNTG01000024">
    <property type="protein sequence ID" value="OLA38267.1"/>
    <property type="molecule type" value="Genomic_DNA"/>
</dbReference>
<feature type="transmembrane region" description="Helical" evidence="1">
    <location>
        <begin position="884"/>
        <end position="905"/>
    </location>
</feature>
<dbReference type="PRINTS" id="PR00702">
    <property type="entry name" value="ACRIFLAVINRP"/>
</dbReference>
<feature type="transmembrane region" description="Helical" evidence="1">
    <location>
        <begin position="518"/>
        <end position="544"/>
    </location>
</feature>
<feature type="transmembrane region" description="Helical" evidence="1">
    <location>
        <begin position="982"/>
        <end position="1009"/>
    </location>
</feature>
<comment type="caution">
    <text evidence="2">The sequence shown here is derived from an EMBL/GenBank/DDBJ whole genome shotgun (WGS) entry which is preliminary data.</text>
</comment>
<dbReference type="STRING" id="626940.BHW43_04015"/>
<dbReference type="GO" id="GO:0042910">
    <property type="term" value="F:xenobiotic transmembrane transporter activity"/>
    <property type="evidence" value="ECO:0007669"/>
    <property type="project" value="TreeGrafter"/>
</dbReference>
<dbReference type="SUPFAM" id="SSF82866">
    <property type="entry name" value="Multidrug efflux transporter AcrB transmembrane domain"/>
    <property type="match status" value="2"/>
</dbReference>
<dbReference type="SUPFAM" id="SSF82693">
    <property type="entry name" value="Multidrug efflux transporter AcrB pore domain, PN1, PN2, PC1 and PC2 subdomains"/>
    <property type="match status" value="3"/>
</dbReference>
<keyword evidence="1" id="KW-0472">Membrane</keyword>
<dbReference type="GO" id="GO:0005886">
    <property type="term" value="C:plasma membrane"/>
    <property type="evidence" value="ECO:0007669"/>
    <property type="project" value="TreeGrafter"/>
</dbReference>
<feature type="transmembrane region" description="Helical" evidence="1">
    <location>
        <begin position="911"/>
        <end position="932"/>
    </location>
</feature>
<organism evidence="2 3">
    <name type="scientific">Phascolarctobacterium succinatutens</name>
    <dbReference type="NCBI Taxonomy" id="626940"/>
    <lineage>
        <taxon>Bacteria</taxon>
        <taxon>Bacillati</taxon>
        <taxon>Bacillota</taxon>
        <taxon>Negativicutes</taxon>
        <taxon>Acidaminococcales</taxon>
        <taxon>Acidaminococcaceae</taxon>
        <taxon>Phascolarctobacterium</taxon>
    </lineage>
</organism>
<accession>A0A1Q6R7C1</accession>
<feature type="transmembrane region" description="Helical" evidence="1">
    <location>
        <begin position="858"/>
        <end position="877"/>
    </location>
</feature>
<evidence type="ECO:0000256" key="1">
    <source>
        <dbReference type="SAM" id="Phobius"/>
    </source>
</evidence>
<dbReference type="Gene3D" id="1.20.1640.10">
    <property type="entry name" value="Multidrug efflux transporter AcrB transmembrane domain"/>
    <property type="match status" value="2"/>
</dbReference>
<dbReference type="AlphaFoldDB" id="A0A1Q6R7C1"/>
<feature type="transmembrane region" description="Helical" evidence="1">
    <location>
        <begin position="395"/>
        <end position="417"/>
    </location>
</feature>
<dbReference type="Proteomes" id="UP000186777">
    <property type="component" value="Unassembled WGS sequence"/>
</dbReference>